<keyword evidence="3" id="KW-1185">Reference proteome</keyword>
<keyword evidence="1" id="KW-0812">Transmembrane</keyword>
<keyword evidence="1" id="KW-1133">Transmembrane helix</keyword>
<evidence type="ECO:0008006" key="4">
    <source>
        <dbReference type="Google" id="ProtNLM"/>
    </source>
</evidence>
<dbReference type="EMBL" id="JBIAFP010000008">
    <property type="protein sequence ID" value="MFE9226104.1"/>
    <property type="molecule type" value="Genomic_DNA"/>
</dbReference>
<name>A0ABW6LEF5_9ACTN</name>
<keyword evidence="1" id="KW-0472">Membrane</keyword>
<feature type="transmembrane region" description="Helical" evidence="1">
    <location>
        <begin position="279"/>
        <end position="301"/>
    </location>
</feature>
<evidence type="ECO:0000313" key="2">
    <source>
        <dbReference type="EMBL" id="MFE9226104.1"/>
    </source>
</evidence>
<feature type="transmembrane region" description="Helical" evidence="1">
    <location>
        <begin position="246"/>
        <end position="267"/>
    </location>
</feature>
<evidence type="ECO:0000256" key="1">
    <source>
        <dbReference type="SAM" id="Phobius"/>
    </source>
</evidence>
<evidence type="ECO:0000313" key="3">
    <source>
        <dbReference type="Proteomes" id="UP001601288"/>
    </source>
</evidence>
<gene>
    <name evidence="2" type="ORF">ACFYM3_15990</name>
</gene>
<organism evidence="2 3">
    <name type="scientific">Streptomyces massasporeus</name>
    <dbReference type="NCBI Taxonomy" id="67324"/>
    <lineage>
        <taxon>Bacteria</taxon>
        <taxon>Bacillati</taxon>
        <taxon>Actinomycetota</taxon>
        <taxon>Actinomycetes</taxon>
        <taxon>Kitasatosporales</taxon>
        <taxon>Streptomycetaceae</taxon>
        <taxon>Streptomyces</taxon>
    </lineage>
</organism>
<reference evidence="2 3" key="1">
    <citation type="submission" date="2024-10" db="EMBL/GenBank/DDBJ databases">
        <title>The Natural Products Discovery Center: Release of the First 8490 Sequenced Strains for Exploring Actinobacteria Biosynthetic Diversity.</title>
        <authorList>
            <person name="Kalkreuter E."/>
            <person name="Kautsar S.A."/>
            <person name="Yang D."/>
            <person name="Bader C.D."/>
            <person name="Teijaro C.N."/>
            <person name="Fluegel L."/>
            <person name="Davis C.M."/>
            <person name="Simpson J.R."/>
            <person name="Lauterbach L."/>
            <person name="Steele A.D."/>
            <person name="Gui C."/>
            <person name="Meng S."/>
            <person name="Li G."/>
            <person name="Viehrig K."/>
            <person name="Ye F."/>
            <person name="Su P."/>
            <person name="Kiefer A.F."/>
            <person name="Nichols A."/>
            <person name="Cepeda A.J."/>
            <person name="Yan W."/>
            <person name="Fan B."/>
            <person name="Jiang Y."/>
            <person name="Adhikari A."/>
            <person name="Zheng C.-J."/>
            <person name="Schuster L."/>
            <person name="Cowan T.M."/>
            <person name="Smanski M.J."/>
            <person name="Chevrette M.G."/>
            <person name="De Carvalho L.P.S."/>
            <person name="Shen B."/>
        </authorList>
    </citation>
    <scope>NUCLEOTIDE SEQUENCE [LARGE SCALE GENOMIC DNA]</scope>
    <source>
        <strain evidence="2 3">NPDC007066</strain>
    </source>
</reference>
<protein>
    <recommendedName>
        <fullName evidence="4">Response regulatory domain-containing protein</fullName>
    </recommendedName>
</protein>
<accession>A0ABW6LEF5</accession>
<dbReference type="RefSeq" id="WP_358278834.1">
    <property type="nucleotide sequence ID" value="NZ_JBEYGJ010000003.1"/>
</dbReference>
<proteinExistence type="predicted"/>
<dbReference type="Proteomes" id="UP001601288">
    <property type="component" value="Unassembled WGS sequence"/>
</dbReference>
<comment type="caution">
    <text evidence="2">The sequence shown here is derived from an EMBL/GenBank/DDBJ whole genome shotgun (WGS) entry which is preliminary data.</text>
</comment>
<sequence>MGHVKKVSFRTLIIDDDEVVLRRLAETLRGQSVEVDGRRVEPVIETLKVVVDDTPDGYKFSAETLQDFIDVCRRRYDFIIVDYTYASKSMQPKQWREGVDAKTNLEANDHLLTLVDLNSALKQYDLQSGGKNRARIDSFFAQPSQLLLRSFQHDRKKDKLGPYEQRLDNTKGIFTRCTFHRMDSFQMIYDSDSELRRQFYHVPPNGRQFYRNLVAQLTVLHYRSAMHRFLAVRAGKLLLAKSSFRLSLVTVMVAAVGTFLASLGIPLLQSIRHREFLNVAVFVSVAVIVALVVTFLVTLFVERYVTSRISITED</sequence>